<dbReference type="AlphaFoldDB" id="A0A7X1B9I9"/>
<feature type="domain" description="Calcineurin-like phosphoesterase" evidence="5">
    <location>
        <begin position="1"/>
        <end position="189"/>
    </location>
</feature>
<dbReference type="PANTHER" id="PTHR42988">
    <property type="entry name" value="PHOSPHOHYDROLASE"/>
    <property type="match status" value="1"/>
</dbReference>
<evidence type="ECO:0000313" key="7">
    <source>
        <dbReference type="Proteomes" id="UP000526501"/>
    </source>
</evidence>
<keyword evidence="1" id="KW-0479">Metal-binding</keyword>
<dbReference type="RefSeq" id="WP_185661911.1">
    <property type="nucleotide sequence ID" value="NZ_CAWPOO010000013.1"/>
</dbReference>
<comment type="similarity">
    <text evidence="4">Belongs to the cyclic nucleotide phosphodiesterase class-III family.</text>
</comment>
<evidence type="ECO:0000313" key="6">
    <source>
        <dbReference type="EMBL" id="MBC2608056.1"/>
    </source>
</evidence>
<comment type="caution">
    <text evidence="6">The sequence shown here is derived from an EMBL/GenBank/DDBJ whole genome shotgun (WGS) entry which is preliminary data.</text>
</comment>
<dbReference type="GO" id="GO:0046872">
    <property type="term" value="F:metal ion binding"/>
    <property type="evidence" value="ECO:0007669"/>
    <property type="project" value="UniProtKB-KW"/>
</dbReference>
<keyword evidence="7" id="KW-1185">Reference proteome</keyword>
<evidence type="ECO:0000256" key="4">
    <source>
        <dbReference type="ARBA" id="ARBA00025742"/>
    </source>
</evidence>
<protein>
    <submittedName>
        <fullName evidence="6">Metallophosphoesterase</fullName>
    </submittedName>
</protein>
<dbReference type="Gene3D" id="3.60.21.10">
    <property type="match status" value="1"/>
</dbReference>
<keyword evidence="3" id="KW-0408">Iron</keyword>
<dbReference type="InterPro" id="IPR004843">
    <property type="entry name" value="Calcineurin-like_PHP"/>
</dbReference>
<reference evidence="6 7" key="1">
    <citation type="submission" date="2020-07" db="EMBL/GenBank/DDBJ databases">
        <authorList>
            <person name="Feng X."/>
        </authorList>
    </citation>
    <scope>NUCLEOTIDE SEQUENCE [LARGE SCALE GENOMIC DNA]</scope>
    <source>
        <strain evidence="6 7">JCM23202</strain>
    </source>
</reference>
<organism evidence="6 7">
    <name type="scientific">Pelagicoccus albus</name>
    <dbReference type="NCBI Taxonomy" id="415222"/>
    <lineage>
        <taxon>Bacteria</taxon>
        <taxon>Pseudomonadati</taxon>
        <taxon>Verrucomicrobiota</taxon>
        <taxon>Opitutia</taxon>
        <taxon>Puniceicoccales</taxon>
        <taxon>Pelagicoccaceae</taxon>
        <taxon>Pelagicoccus</taxon>
    </lineage>
</organism>
<proteinExistence type="inferred from homology"/>
<dbReference type="EMBL" id="JACHVC010000013">
    <property type="protein sequence ID" value="MBC2608056.1"/>
    <property type="molecule type" value="Genomic_DNA"/>
</dbReference>
<dbReference type="InterPro" id="IPR050884">
    <property type="entry name" value="CNP_phosphodiesterase-III"/>
</dbReference>
<evidence type="ECO:0000256" key="1">
    <source>
        <dbReference type="ARBA" id="ARBA00022723"/>
    </source>
</evidence>
<dbReference type="Proteomes" id="UP000526501">
    <property type="component" value="Unassembled WGS sequence"/>
</dbReference>
<gene>
    <name evidence="6" type="ORF">H5P27_18525</name>
</gene>
<keyword evidence="2" id="KW-0378">Hydrolase</keyword>
<dbReference type="SUPFAM" id="SSF56300">
    <property type="entry name" value="Metallo-dependent phosphatases"/>
    <property type="match status" value="1"/>
</dbReference>
<evidence type="ECO:0000259" key="5">
    <source>
        <dbReference type="Pfam" id="PF00149"/>
    </source>
</evidence>
<dbReference type="GO" id="GO:0016787">
    <property type="term" value="F:hydrolase activity"/>
    <property type="evidence" value="ECO:0007669"/>
    <property type="project" value="UniProtKB-KW"/>
</dbReference>
<evidence type="ECO:0000256" key="2">
    <source>
        <dbReference type="ARBA" id="ARBA00022801"/>
    </source>
</evidence>
<accession>A0A7X1B9I9</accession>
<dbReference type="Pfam" id="PF00149">
    <property type="entry name" value="Metallophos"/>
    <property type="match status" value="1"/>
</dbReference>
<sequence>MSDLHFGRTQFRIVEGLLKDLRQLSPELVIISGDLTMRARSREFEEARSFLNQLRCPWLAVPGNHDLPAWSIPARFLHPFHRYKRYITSEMMPTFEAPHFAVVGLNSARRSNWSSLDWSRGRINKKQLNAMANWFDTVASDKPKIVVAHHPFILPPQSTKRGTVGRLEASLSVFSKCGVSLVLAGHLHQAHWAKLPTAENSKVKTLALQASTSTSTRLKGESNSYHTIRVFENEFDIHLRSWDGSRFVTTRQLQHEIVTTRS</sequence>
<dbReference type="PANTHER" id="PTHR42988:SF2">
    <property type="entry name" value="CYCLIC NUCLEOTIDE PHOSPHODIESTERASE CBUA0032-RELATED"/>
    <property type="match status" value="1"/>
</dbReference>
<evidence type="ECO:0000256" key="3">
    <source>
        <dbReference type="ARBA" id="ARBA00023004"/>
    </source>
</evidence>
<name>A0A7X1B9I9_9BACT</name>
<dbReference type="InterPro" id="IPR029052">
    <property type="entry name" value="Metallo-depent_PP-like"/>
</dbReference>